<keyword evidence="3" id="KW-0677">Repeat</keyword>
<dbReference type="PROSITE" id="PS01186">
    <property type="entry name" value="EGF_2"/>
    <property type="match status" value="1"/>
</dbReference>
<keyword evidence="5" id="KW-1133">Transmembrane helix</keyword>
<organism evidence="7 8">
    <name type="scientific">Mytilus coruscus</name>
    <name type="common">Sea mussel</name>
    <dbReference type="NCBI Taxonomy" id="42192"/>
    <lineage>
        <taxon>Eukaryota</taxon>
        <taxon>Metazoa</taxon>
        <taxon>Spiralia</taxon>
        <taxon>Lophotrochozoa</taxon>
        <taxon>Mollusca</taxon>
        <taxon>Bivalvia</taxon>
        <taxon>Autobranchia</taxon>
        <taxon>Pteriomorphia</taxon>
        <taxon>Mytilida</taxon>
        <taxon>Mytiloidea</taxon>
        <taxon>Mytilidae</taxon>
        <taxon>Mytilinae</taxon>
        <taxon>Mytilus</taxon>
    </lineage>
</organism>
<evidence type="ECO:0000259" key="6">
    <source>
        <dbReference type="PROSITE" id="PS01186"/>
    </source>
</evidence>
<sequence>MELQRNTIKYINQHKACLAGTFGKGCSLPCMSKYHGVQCKKLCNCTDNKKCDPVRGCVCDTGYTGSNCSNVCPSGRYGVNCSKECFCAHDADCDPVTADCLCSAGWFGPHCTNVFYFILKTYIQVLNNAYNIDIANRQLFYNPIDRWKLNEISVVSDEMENLNSEKDTDKSNTVMVYFMMAAALIGLVCVVTMVVKVKETLCHQVQKPKKDT</sequence>
<dbReference type="PANTHER" id="PTHR24043:SF8">
    <property type="entry name" value="EGF-LIKE DOMAIN-CONTAINING PROTEIN"/>
    <property type="match status" value="1"/>
</dbReference>
<reference evidence="7 8" key="1">
    <citation type="submission" date="2020-06" db="EMBL/GenBank/DDBJ databases">
        <authorList>
            <person name="Li R."/>
            <person name="Bekaert M."/>
        </authorList>
    </citation>
    <scope>NUCLEOTIDE SEQUENCE [LARGE SCALE GENOMIC DNA]</scope>
    <source>
        <strain evidence="8">wild</strain>
    </source>
</reference>
<name>A0A6J8DBA2_MYTCO</name>
<dbReference type="Proteomes" id="UP000507470">
    <property type="component" value="Unassembled WGS sequence"/>
</dbReference>
<dbReference type="FunFam" id="2.170.300.10:FF:000041">
    <property type="entry name" value="Tyrosine protein kinase receptor tie-1, putative"/>
    <property type="match status" value="1"/>
</dbReference>
<evidence type="ECO:0000313" key="7">
    <source>
        <dbReference type="EMBL" id="CAC5404632.1"/>
    </source>
</evidence>
<gene>
    <name evidence="7" type="ORF">MCOR_38394</name>
</gene>
<dbReference type="OrthoDB" id="10252017at2759"/>
<keyword evidence="5" id="KW-0472">Membrane</keyword>
<dbReference type="InterPro" id="IPR000742">
    <property type="entry name" value="EGF"/>
</dbReference>
<evidence type="ECO:0000256" key="3">
    <source>
        <dbReference type="ARBA" id="ARBA00022737"/>
    </source>
</evidence>
<keyword evidence="1" id="KW-0245">EGF-like domain</keyword>
<protein>
    <submittedName>
        <fullName evidence="7">MEGF10_11</fullName>
    </submittedName>
</protein>
<keyword evidence="4" id="KW-1015">Disulfide bond</keyword>
<evidence type="ECO:0000256" key="5">
    <source>
        <dbReference type="SAM" id="Phobius"/>
    </source>
</evidence>
<evidence type="ECO:0000256" key="2">
    <source>
        <dbReference type="ARBA" id="ARBA00022729"/>
    </source>
</evidence>
<feature type="domain" description="EGF-like" evidence="6">
    <location>
        <begin position="100"/>
        <end position="111"/>
    </location>
</feature>
<evidence type="ECO:0000256" key="1">
    <source>
        <dbReference type="ARBA" id="ARBA00022536"/>
    </source>
</evidence>
<keyword evidence="5" id="KW-0812">Transmembrane</keyword>
<dbReference type="AlphaFoldDB" id="A0A6J8DBA2"/>
<evidence type="ECO:0000256" key="4">
    <source>
        <dbReference type="ARBA" id="ARBA00023157"/>
    </source>
</evidence>
<dbReference type="InterPro" id="IPR042635">
    <property type="entry name" value="MEGF10/SREC1/2-like"/>
</dbReference>
<dbReference type="EMBL" id="CACVKT020006995">
    <property type="protein sequence ID" value="CAC5404632.1"/>
    <property type="molecule type" value="Genomic_DNA"/>
</dbReference>
<dbReference type="Gene3D" id="2.170.300.10">
    <property type="entry name" value="Tie2 ligand-binding domain superfamily"/>
    <property type="match status" value="1"/>
</dbReference>
<evidence type="ECO:0000313" key="8">
    <source>
        <dbReference type="Proteomes" id="UP000507470"/>
    </source>
</evidence>
<accession>A0A6J8DBA2</accession>
<keyword evidence="2" id="KW-0732">Signal</keyword>
<dbReference type="GO" id="GO:0005044">
    <property type="term" value="F:scavenger receptor activity"/>
    <property type="evidence" value="ECO:0007669"/>
    <property type="project" value="InterPro"/>
</dbReference>
<feature type="transmembrane region" description="Helical" evidence="5">
    <location>
        <begin position="174"/>
        <end position="195"/>
    </location>
</feature>
<dbReference type="PANTHER" id="PTHR24043">
    <property type="entry name" value="SCAVENGER RECEPTOR CLASS F"/>
    <property type="match status" value="1"/>
</dbReference>
<proteinExistence type="predicted"/>
<keyword evidence="8" id="KW-1185">Reference proteome</keyword>